<sequence length="47" mass="5255">MIKEGWKKLSISFVGGNGFNKSINYAPSAPDAAKLRRLLKRYNSEVV</sequence>
<evidence type="ECO:0000313" key="1">
    <source>
        <dbReference type="EMBL" id="SKA51140.1"/>
    </source>
</evidence>
<gene>
    <name evidence="1" type="ORF">SAMN02745132_01554</name>
</gene>
<accession>A0A1T4UEX1</accession>
<dbReference type="Proteomes" id="UP000190162">
    <property type="component" value="Unassembled WGS sequence"/>
</dbReference>
<reference evidence="2" key="1">
    <citation type="submission" date="2017-02" db="EMBL/GenBank/DDBJ databases">
        <authorList>
            <person name="Varghese N."/>
            <person name="Submissions S."/>
        </authorList>
    </citation>
    <scope>NUCLEOTIDE SEQUENCE [LARGE SCALE GENOMIC DNA]</scope>
    <source>
        <strain evidence="2">DSM 22720</strain>
    </source>
</reference>
<organism evidence="1 2">
    <name type="scientific">Enterovibrio nigricans DSM 22720</name>
    <dbReference type="NCBI Taxonomy" id="1121868"/>
    <lineage>
        <taxon>Bacteria</taxon>
        <taxon>Pseudomonadati</taxon>
        <taxon>Pseudomonadota</taxon>
        <taxon>Gammaproteobacteria</taxon>
        <taxon>Vibrionales</taxon>
        <taxon>Vibrionaceae</taxon>
        <taxon>Enterovibrio</taxon>
    </lineage>
</organism>
<evidence type="ECO:0000313" key="2">
    <source>
        <dbReference type="Proteomes" id="UP000190162"/>
    </source>
</evidence>
<dbReference type="EMBL" id="FUXU01000014">
    <property type="protein sequence ID" value="SKA51140.1"/>
    <property type="molecule type" value="Genomic_DNA"/>
</dbReference>
<dbReference type="AlphaFoldDB" id="A0A1T4UEX1"/>
<proteinExistence type="predicted"/>
<keyword evidence="2" id="KW-1185">Reference proteome</keyword>
<protein>
    <submittedName>
        <fullName evidence="1">Uncharacterized protein</fullName>
    </submittedName>
</protein>
<name>A0A1T4UEX1_9GAMM</name>